<keyword evidence="2" id="KW-0695">RNA-directed DNA polymerase</keyword>
<keyword evidence="2" id="KW-0548">Nucleotidyltransferase</keyword>
<accession>A0AAD9QRD1</accession>
<name>A0AAD9QRD1_ACRCE</name>
<keyword evidence="2" id="KW-0808">Transferase</keyword>
<proteinExistence type="predicted"/>
<dbReference type="AlphaFoldDB" id="A0AAD9QRD1"/>
<reference evidence="2" key="2">
    <citation type="journal article" date="2023" name="Science">
        <title>Genomic signatures of disease resistance in endangered staghorn corals.</title>
        <authorList>
            <person name="Vollmer S.V."/>
            <person name="Selwyn J.D."/>
            <person name="Despard B.A."/>
            <person name="Roesel C.L."/>
        </authorList>
    </citation>
    <scope>NUCLEOTIDE SEQUENCE</scope>
    <source>
        <strain evidence="2">K2</strain>
    </source>
</reference>
<feature type="domain" description="Reverse transcriptase" evidence="1">
    <location>
        <begin position="3"/>
        <end position="246"/>
    </location>
</feature>
<gene>
    <name evidence="2" type="ORF">P5673_010881</name>
</gene>
<protein>
    <submittedName>
        <fullName evidence="2">RNA-directed DNA polymerase from transposon BS</fullName>
    </submittedName>
</protein>
<dbReference type="GO" id="GO:0003964">
    <property type="term" value="F:RNA-directed DNA polymerase activity"/>
    <property type="evidence" value="ECO:0007669"/>
    <property type="project" value="UniProtKB-KW"/>
</dbReference>
<dbReference type="EMBL" id="JARQWQ010000019">
    <property type="protein sequence ID" value="KAK2565705.1"/>
    <property type="molecule type" value="Genomic_DNA"/>
</dbReference>
<dbReference type="InterPro" id="IPR000477">
    <property type="entry name" value="RT_dom"/>
</dbReference>
<keyword evidence="3" id="KW-1185">Reference proteome</keyword>
<evidence type="ECO:0000259" key="1">
    <source>
        <dbReference type="PROSITE" id="PS50878"/>
    </source>
</evidence>
<comment type="caution">
    <text evidence="2">The sequence shown here is derived from an EMBL/GenBank/DDBJ whole genome shotgun (WGS) entry which is preliminary data.</text>
</comment>
<dbReference type="PROSITE" id="PS50878">
    <property type="entry name" value="RT_POL"/>
    <property type="match status" value="1"/>
</dbReference>
<dbReference type="Proteomes" id="UP001249851">
    <property type="component" value="Unassembled WGS sequence"/>
</dbReference>
<dbReference type="PANTHER" id="PTHR33332">
    <property type="entry name" value="REVERSE TRANSCRIPTASE DOMAIN-CONTAINING PROTEIN"/>
    <property type="match status" value="1"/>
</dbReference>
<sequence>MNSPFVECRMPRIWKIVDVPPIPKSRTICDYNKDLRPILLTATLSKVAGSSTTHALISMFHTWLGATDSTGATVRTALLDFRKAFDLVDHHVLIAKLYSLGVKPTIVNWIVDFLRDRQQRVKINETRSNWMHVPAGVPHGTRIGPWLFVVMINDLQLLSDESFHIWKFTDDTTVSEIVPPSCPSSLQQVVNEISSWSYENHLQLNCSKCEELRTCFKRSPPSYAPVISDGLEFEQVSNAKILGVTIRQDLKWNDHIDNITAKAAKRLYLLRELRLTFY</sequence>
<evidence type="ECO:0000313" key="2">
    <source>
        <dbReference type="EMBL" id="KAK2565705.1"/>
    </source>
</evidence>
<organism evidence="2 3">
    <name type="scientific">Acropora cervicornis</name>
    <name type="common">Staghorn coral</name>
    <dbReference type="NCBI Taxonomy" id="6130"/>
    <lineage>
        <taxon>Eukaryota</taxon>
        <taxon>Metazoa</taxon>
        <taxon>Cnidaria</taxon>
        <taxon>Anthozoa</taxon>
        <taxon>Hexacorallia</taxon>
        <taxon>Scleractinia</taxon>
        <taxon>Astrocoeniina</taxon>
        <taxon>Acroporidae</taxon>
        <taxon>Acropora</taxon>
    </lineage>
</organism>
<evidence type="ECO:0000313" key="3">
    <source>
        <dbReference type="Proteomes" id="UP001249851"/>
    </source>
</evidence>
<dbReference type="Pfam" id="PF00078">
    <property type="entry name" value="RVT_1"/>
    <property type="match status" value="1"/>
</dbReference>
<reference evidence="2" key="1">
    <citation type="journal article" date="2023" name="G3 (Bethesda)">
        <title>Whole genome assembly and annotation of the endangered Caribbean coral Acropora cervicornis.</title>
        <authorList>
            <person name="Selwyn J.D."/>
            <person name="Vollmer S.V."/>
        </authorList>
    </citation>
    <scope>NUCLEOTIDE SEQUENCE</scope>
    <source>
        <strain evidence="2">K2</strain>
    </source>
</reference>